<gene>
    <name evidence="2" type="ORF">LY90DRAFT_508490</name>
</gene>
<evidence type="ECO:0000313" key="3">
    <source>
        <dbReference type="Proteomes" id="UP000193920"/>
    </source>
</evidence>
<accession>A0A1Y2CUC6</accession>
<evidence type="ECO:0000256" key="1">
    <source>
        <dbReference type="SAM" id="Phobius"/>
    </source>
</evidence>
<evidence type="ECO:0000313" key="2">
    <source>
        <dbReference type="EMBL" id="ORY50658.1"/>
    </source>
</evidence>
<dbReference type="AlphaFoldDB" id="A0A1Y2CUC6"/>
<keyword evidence="3" id="KW-1185">Reference proteome</keyword>
<keyword evidence="1" id="KW-1133">Transmembrane helix</keyword>
<feature type="transmembrane region" description="Helical" evidence="1">
    <location>
        <begin position="27"/>
        <end position="45"/>
    </location>
</feature>
<organism evidence="2 3">
    <name type="scientific">Neocallimastix californiae</name>
    <dbReference type="NCBI Taxonomy" id="1754190"/>
    <lineage>
        <taxon>Eukaryota</taxon>
        <taxon>Fungi</taxon>
        <taxon>Fungi incertae sedis</taxon>
        <taxon>Chytridiomycota</taxon>
        <taxon>Chytridiomycota incertae sedis</taxon>
        <taxon>Neocallimastigomycetes</taxon>
        <taxon>Neocallimastigales</taxon>
        <taxon>Neocallimastigaceae</taxon>
        <taxon>Neocallimastix</taxon>
    </lineage>
</organism>
<name>A0A1Y2CUC6_9FUNG</name>
<keyword evidence="1" id="KW-0472">Membrane</keyword>
<sequence length="105" mass="11893">MKIIILLVNYITSLVSPVISMKQPRPITLMYSILILLLFSVPFILNDFSNAILVADNVSDTIHANTQLLRVFLIYLKYQACMIAAIGVGFTFSFYSSHIIYERMG</sequence>
<feature type="transmembrane region" description="Helical" evidence="1">
    <location>
        <begin position="75"/>
        <end position="95"/>
    </location>
</feature>
<protein>
    <submittedName>
        <fullName evidence="2">Uncharacterized protein</fullName>
    </submittedName>
</protein>
<reference evidence="2 3" key="1">
    <citation type="submission" date="2016-08" db="EMBL/GenBank/DDBJ databases">
        <title>A Parts List for Fungal Cellulosomes Revealed by Comparative Genomics.</title>
        <authorList>
            <consortium name="DOE Joint Genome Institute"/>
            <person name="Haitjema C.H."/>
            <person name="Gilmore S.P."/>
            <person name="Henske J.K."/>
            <person name="Solomon K.V."/>
            <person name="De Groot R."/>
            <person name="Kuo A."/>
            <person name="Mondo S.J."/>
            <person name="Salamov A.A."/>
            <person name="Labutti K."/>
            <person name="Zhao Z."/>
            <person name="Chiniquy J."/>
            <person name="Barry K."/>
            <person name="Brewer H.M."/>
            <person name="Purvine S.O."/>
            <person name="Wright A.T."/>
            <person name="Boxma B."/>
            <person name="Van Alen T."/>
            <person name="Hackstein J.H."/>
            <person name="Baker S.E."/>
            <person name="Grigoriev I.V."/>
            <person name="O'Malley M.A."/>
        </authorList>
    </citation>
    <scope>NUCLEOTIDE SEQUENCE [LARGE SCALE GENOMIC DNA]</scope>
    <source>
        <strain evidence="2 3">G1</strain>
    </source>
</reference>
<proteinExistence type="predicted"/>
<comment type="caution">
    <text evidence="2">The sequence shown here is derived from an EMBL/GenBank/DDBJ whole genome shotgun (WGS) entry which is preliminary data.</text>
</comment>
<dbReference type="EMBL" id="MCOG01000097">
    <property type="protein sequence ID" value="ORY50658.1"/>
    <property type="molecule type" value="Genomic_DNA"/>
</dbReference>
<keyword evidence="1" id="KW-0812">Transmembrane</keyword>
<dbReference type="Proteomes" id="UP000193920">
    <property type="component" value="Unassembled WGS sequence"/>
</dbReference>